<dbReference type="PANTHER" id="PTHR44329">
    <property type="entry name" value="SERINE/THREONINE-PROTEIN KINASE TNNI3K-RELATED"/>
    <property type="match status" value="1"/>
</dbReference>
<dbReference type="Proteomes" id="UP000285712">
    <property type="component" value="Unassembled WGS sequence"/>
</dbReference>
<gene>
    <name evidence="7" type="ORF">DYB35_000965</name>
    <name evidence="8" type="ORF">DYB37_008929</name>
</gene>
<dbReference type="Proteomes" id="UP000285430">
    <property type="component" value="Unassembled WGS sequence"/>
</dbReference>
<feature type="compositionally biased region" description="Pro residues" evidence="5">
    <location>
        <begin position="683"/>
        <end position="698"/>
    </location>
</feature>
<dbReference type="InterPro" id="IPR011009">
    <property type="entry name" value="Kinase-like_dom_sf"/>
</dbReference>
<dbReference type="AlphaFoldDB" id="A0A3R7A1A8"/>
<keyword evidence="3" id="KW-0418">Kinase</keyword>
<feature type="region of interest" description="Disordered" evidence="5">
    <location>
        <begin position="311"/>
        <end position="346"/>
    </location>
</feature>
<dbReference type="SUPFAM" id="SSF56112">
    <property type="entry name" value="Protein kinase-like (PK-like)"/>
    <property type="match status" value="1"/>
</dbReference>
<keyword evidence="1" id="KW-0808">Transferase</keyword>
<sequence>MFGVGLAVGGGVFCYIGHKIKASSRRALRDTQIILESRDIASIPATPSHERHTEYVSFSGRLKSFDSPLLKSVIMRRMNSDVHDAIRLTSTTYQRAEEAAGHVLLHTETKVSESEAGGIVAVEPFTATSTKVLLKDSVYFRSLYRAGEDEFKPSVDSSISIFSESAKSKTIGFRTSERLIPVDQVVSGVGLVEGRLVPGATGAPKLEWVLVHPDLVHDRPALVVYGDKSDLVRRRKREAGQLDDIGDVFSVLGAVGVVAPTTTMEKLSSPKLMMSPTATWKRQKKFTPTRPIVASPQPMKTRRRRHCTSLLFSPDPDATAAKKPRCDSCTPTTEHEDNGEEGMTGFTSSSKIEDVGLFNCDHDVQFTGGLYGEGTDGKVSACIVQGQKIALKRSKPHEGFTADQAKRKSAVELHYLRRVRHKPGFIQCLGMCDGIEHTCIALEVMDCKLSDYQRKRMGVKQPFPAPVAHRILKQIAAAMMILHEEVDAAHGDLACRNILVRMPPKGLEGTIDPEIKLSDFGRIKTRDQEPPILKSSFSFFKNADVGSFGRDVLYRLLVGDILPAQSLESRSLHRLLQDYVVKSVPDAAAAALGPYRSLFDKCTAWGVRPTFRAIHDHMEALEYFEVFENGLFPLKPNLHHLNASSSTSSTSSSAMLSTPDIKRSLSFQRGSSSCSKKHDAAPSPLPPLPAKPDQPPPSDSKVNWLKPRPVPSTSVVPLKQGNPGTSRRSLKILNEISKQRYLKQ</sequence>
<evidence type="ECO:0000256" key="3">
    <source>
        <dbReference type="ARBA" id="ARBA00022777"/>
    </source>
</evidence>
<protein>
    <recommendedName>
        <fullName evidence="6">Protein kinase domain-containing protein</fullName>
    </recommendedName>
</protein>
<dbReference type="InterPro" id="IPR051681">
    <property type="entry name" value="Ser/Thr_Kinases-Pseudokinases"/>
</dbReference>
<evidence type="ECO:0000259" key="6">
    <source>
        <dbReference type="PROSITE" id="PS50011"/>
    </source>
</evidence>
<dbReference type="InterPro" id="IPR000719">
    <property type="entry name" value="Prot_kinase_dom"/>
</dbReference>
<evidence type="ECO:0000256" key="4">
    <source>
        <dbReference type="ARBA" id="ARBA00022840"/>
    </source>
</evidence>
<evidence type="ECO:0000313" key="9">
    <source>
        <dbReference type="Proteomes" id="UP000285430"/>
    </source>
</evidence>
<evidence type="ECO:0000313" key="8">
    <source>
        <dbReference type="EMBL" id="RHZ08585.1"/>
    </source>
</evidence>
<feature type="domain" description="Protein kinase" evidence="6">
    <location>
        <begin position="365"/>
        <end position="624"/>
    </location>
</feature>
<reference evidence="9 10" key="1">
    <citation type="submission" date="2018-08" db="EMBL/GenBank/DDBJ databases">
        <title>Aphanomyces genome sequencing and annotation.</title>
        <authorList>
            <person name="Minardi D."/>
            <person name="Oidtmann B."/>
            <person name="Van Der Giezen M."/>
            <person name="Studholme D.J."/>
        </authorList>
    </citation>
    <scope>NUCLEOTIDE SEQUENCE [LARGE SCALE GENOMIC DNA]</scope>
    <source>
        <strain evidence="8 9">Da</strain>
        <strain evidence="7 10">Sv</strain>
    </source>
</reference>
<evidence type="ECO:0000313" key="7">
    <source>
        <dbReference type="EMBL" id="RHY93982.1"/>
    </source>
</evidence>
<dbReference type="Gene3D" id="3.30.200.20">
    <property type="entry name" value="Phosphorylase Kinase, domain 1"/>
    <property type="match status" value="1"/>
</dbReference>
<accession>A0A3R7A1A8</accession>
<evidence type="ECO:0000256" key="1">
    <source>
        <dbReference type="ARBA" id="ARBA00022679"/>
    </source>
</evidence>
<name>A0A3R7A1A8_APHAT</name>
<dbReference type="PANTHER" id="PTHR44329:SF288">
    <property type="entry name" value="MITOGEN-ACTIVATED PROTEIN KINASE KINASE KINASE 20"/>
    <property type="match status" value="1"/>
</dbReference>
<comment type="caution">
    <text evidence="8">The sequence shown here is derived from an EMBL/GenBank/DDBJ whole genome shotgun (WGS) entry which is preliminary data.</text>
</comment>
<proteinExistence type="predicted"/>
<organism evidence="8 9">
    <name type="scientific">Aphanomyces astaci</name>
    <name type="common">Crayfish plague agent</name>
    <dbReference type="NCBI Taxonomy" id="112090"/>
    <lineage>
        <taxon>Eukaryota</taxon>
        <taxon>Sar</taxon>
        <taxon>Stramenopiles</taxon>
        <taxon>Oomycota</taxon>
        <taxon>Saprolegniomycetes</taxon>
        <taxon>Saprolegniales</taxon>
        <taxon>Verrucalvaceae</taxon>
        <taxon>Aphanomyces</taxon>
    </lineage>
</organism>
<keyword evidence="2" id="KW-0547">Nucleotide-binding</keyword>
<dbReference type="Gene3D" id="1.10.510.10">
    <property type="entry name" value="Transferase(Phosphotransferase) domain 1"/>
    <property type="match status" value="1"/>
</dbReference>
<evidence type="ECO:0000256" key="5">
    <source>
        <dbReference type="SAM" id="MobiDB-lite"/>
    </source>
</evidence>
<dbReference type="GO" id="GO:0004674">
    <property type="term" value="F:protein serine/threonine kinase activity"/>
    <property type="evidence" value="ECO:0007669"/>
    <property type="project" value="TreeGrafter"/>
</dbReference>
<keyword evidence="4" id="KW-0067">ATP-binding</keyword>
<evidence type="ECO:0000313" key="10">
    <source>
        <dbReference type="Proteomes" id="UP000285712"/>
    </source>
</evidence>
<dbReference type="GO" id="GO:0005524">
    <property type="term" value="F:ATP binding"/>
    <property type="evidence" value="ECO:0007669"/>
    <property type="project" value="UniProtKB-KW"/>
</dbReference>
<dbReference type="PROSITE" id="PS50011">
    <property type="entry name" value="PROTEIN_KINASE_DOM"/>
    <property type="match status" value="1"/>
</dbReference>
<dbReference type="EMBL" id="QUTH01005901">
    <property type="protein sequence ID" value="RHZ08585.1"/>
    <property type="molecule type" value="Genomic_DNA"/>
</dbReference>
<feature type="region of interest" description="Disordered" evidence="5">
    <location>
        <begin position="667"/>
        <end position="744"/>
    </location>
</feature>
<dbReference type="VEuPathDB" id="FungiDB:H257_12197"/>
<dbReference type="Pfam" id="PF00069">
    <property type="entry name" value="Pkinase"/>
    <property type="match status" value="1"/>
</dbReference>
<evidence type="ECO:0000256" key="2">
    <source>
        <dbReference type="ARBA" id="ARBA00022741"/>
    </source>
</evidence>
<dbReference type="EMBL" id="QUTG01002946">
    <property type="protein sequence ID" value="RHY93982.1"/>
    <property type="molecule type" value="Genomic_DNA"/>
</dbReference>